<dbReference type="CDD" id="cd14014">
    <property type="entry name" value="STKc_PknB_like"/>
    <property type="match status" value="1"/>
</dbReference>
<keyword evidence="9" id="KW-0802">TPR repeat</keyword>
<dbReference type="InterPro" id="IPR000719">
    <property type="entry name" value="Prot_kinase_dom"/>
</dbReference>
<evidence type="ECO:0000313" key="14">
    <source>
        <dbReference type="Proteomes" id="UP001275315"/>
    </source>
</evidence>
<evidence type="ECO:0000256" key="10">
    <source>
        <dbReference type="PROSITE-ProRule" id="PRU10141"/>
    </source>
</evidence>
<reference evidence="13 14" key="1">
    <citation type="submission" date="2023-10" db="EMBL/GenBank/DDBJ databases">
        <title>Virgibacillus soli CC-YMP-6 genome.</title>
        <authorList>
            <person name="Miliotis G."/>
            <person name="Sengupta P."/>
            <person name="Hameed A."/>
            <person name="Chuvochina M."/>
            <person name="Mcdonagh F."/>
            <person name="Simpson A.C."/>
            <person name="Singh N.K."/>
            <person name="Rekha P.D."/>
            <person name="Raman K."/>
            <person name="Hugenholtz P."/>
            <person name="Venkateswaran K."/>
        </authorList>
    </citation>
    <scope>NUCLEOTIDE SEQUENCE [LARGE SCALE GENOMIC DNA]</scope>
    <source>
        <strain evidence="13 14">CC-YMP-6</strain>
    </source>
</reference>
<dbReference type="InterPro" id="IPR019734">
    <property type="entry name" value="TPR_rpt"/>
</dbReference>
<name>A0ABU5CS47_9BACI</name>
<dbReference type="PROSITE" id="PS00107">
    <property type="entry name" value="PROTEIN_KINASE_ATP"/>
    <property type="match status" value="1"/>
</dbReference>
<dbReference type="InterPro" id="IPR008271">
    <property type="entry name" value="Ser/Thr_kinase_AS"/>
</dbReference>
<dbReference type="PROSITE" id="PS50005">
    <property type="entry name" value="TPR"/>
    <property type="match status" value="1"/>
</dbReference>
<evidence type="ECO:0000256" key="3">
    <source>
        <dbReference type="ARBA" id="ARBA00022679"/>
    </source>
</evidence>
<evidence type="ECO:0000256" key="4">
    <source>
        <dbReference type="ARBA" id="ARBA00022741"/>
    </source>
</evidence>
<keyword evidence="4 10" id="KW-0547">Nucleotide-binding</keyword>
<dbReference type="EC" id="2.7.11.1" evidence="1"/>
<keyword evidence="2" id="KW-0723">Serine/threonine-protein kinase</keyword>
<dbReference type="InterPro" id="IPR017441">
    <property type="entry name" value="Protein_kinase_ATP_BS"/>
</dbReference>
<evidence type="ECO:0000256" key="8">
    <source>
        <dbReference type="ARBA" id="ARBA00048679"/>
    </source>
</evidence>
<evidence type="ECO:0000256" key="11">
    <source>
        <dbReference type="SAM" id="Phobius"/>
    </source>
</evidence>
<dbReference type="Gene3D" id="1.25.40.10">
    <property type="entry name" value="Tetratricopeptide repeat domain"/>
    <property type="match status" value="2"/>
</dbReference>
<keyword evidence="11" id="KW-0812">Transmembrane</keyword>
<comment type="catalytic activity">
    <reaction evidence="7">
        <text>L-threonyl-[protein] + ATP = O-phospho-L-threonyl-[protein] + ADP + H(+)</text>
        <dbReference type="Rhea" id="RHEA:46608"/>
        <dbReference type="Rhea" id="RHEA-COMP:11060"/>
        <dbReference type="Rhea" id="RHEA-COMP:11605"/>
        <dbReference type="ChEBI" id="CHEBI:15378"/>
        <dbReference type="ChEBI" id="CHEBI:30013"/>
        <dbReference type="ChEBI" id="CHEBI:30616"/>
        <dbReference type="ChEBI" id="CHEBI:61977"/>
        <dbReference type="ChEBI" id="CHEBI:456216"/>
        <dbReference type="EC" id="2.7.11.1"/>
    </reaction>
</comment>
<evidence type="ECO:0000256" key="7">
    <source>
        <dbReference type="ARBA" id="ARBA00047899"/>
    </source>
</evidence>
<keyword evidence="6 10" id="KW-0067">ATP-binding</keyword>
<feature type="domain" description="Protein kinase" evidence="12">
    <location>
        <begin position="12"/>
        <end position="261"/>
    </location>
</feature>
<dbReference type="PANTHER" id="PTHR24363:SF0">
    <property type="entry name" value="SERINE_THREONINE KINASE LIKE DOMAIN CONTAINING 1"/>
    <property type="match status" value="1"/>
</dbReference>
<evidence type="ECO:0000256" key="9">
    <source>
        <dbReference type="PROSITE-ProRule" id="PRU00339"/>
    </source>
</evidence>
<dbReference type="Pfam" id="PF13174">
    <property type="entry name" value="TPR_6"/>
    <property type="match status" value="1"/>
</dbReference>
<evidence type="ECO:0000256" key="5">
    <source>
        <dbReference type="ARBA" id="ARBA00022777"/>
    </source>
</evidence>
<feature type="binding site" evidence="10">
    <location>
        <position position="41"/>
    </location>
    <ligand>
        <name>ATP</name>
        <dbReference type="ChEBI" id="CHEBI:30616"/>
    </ligand>
</feature>
<dbReference type="PROSITE" id="PS50011">
    <property type="entry name" value="PROTEIN_KINASE_DOM"/>
    <property type="match status" value="1"/>
</dbReference>
<feature type="transmembrane region" description="Helical" evidence="11">
    <location>
        <begin position="281"/>
        <end position="302"/>
    </location>
</feature>
<accession>A0ABU5CS47</accession>
<dbReference type="SMART" id="SM00220">
    <property type="entry name" value="S_TKc"/>
    <property type="match status" value="1"/>
</dbReference>
<dbReference type="Pfam" id="PF13374">
    <property type="entry name" value="TPR_10"/>
    <property type="match status" value="1"/>
</dbReference>
<dbReference type="PROSITE" id="PS00108">
    <property type="entry name" value="PROTEIN_KINASE_ST"/>
    <property type="match status" value="1"/>
</dbReference>
<comment type="catalytic activity">
    <reaction evidence="8">
        <text>L-seryl-[protein] + ATP = O-phospho-L-seryl-[protein] + ADP + H(+)</text>
        <dbReference type="Rhea" id="RHEA:17989"/>
        <dbReference type="Rhea" id="RHEA-COMP:9863"/>
        <dbReference type="Rhea" id="RHEA-COMP:11604"/>
        <dbReference type="ChEBI" id="CHEBI:15378"/>
        <dbReference type="ChEBI" id="CHEBI:29999"/>
        <dbReference type="ChEBI" id="CHEBI:30616"/>
        <dbReference type="ChEBI" id="CHEBI:83421"/>
        <dbReference type="ChEBI" id="CHEBI:456216"/>
        <dbReference type="EC" id="2.7.11.1"/>
    </reaction>
</comment>
<dbReference type="InterPro" id="IPR011009">
    <property type="entry name" value="Kinase-like_dom_sf"/>
</dbReference>
<gene>
    <name evidence="13" type="ORF">RWD45_09210</name>
</gene>
<keyword evidence="14" id="KW-1185">Reference proteome</keyword>
<evidence type="ECO:0000259" key="12">
    <source>
        <dbReference type="PROSITE" id="PS50011"/>
    </source>
</evidence>
<dbReference type="RefSeq" id="WP_320379414.1">
    <property type="nucleotide sequence ID" value="NZ_JAWDIQ010000001.1"/>
</dbReference>
<dbReference type="EMBL" id="JAWDIQ010000001">
    <property type="protein sequence ID" value="MDY0408701.1"/>
    <property type="molecule type" value="Genomic_DNA"/>
</dbReference>
<comment type="caution">
    <text evidence="13">The sequence shown here is derived from an EMBL/GenBank/DDBJ whole genome shotgun (WGS) entry which is preliminary data.</text>
</comment>
<dbReference type="Pfam" id="PF00069">
    <property type="entry name" value="Pkinase"/>
    <property type="match status" value="1"/>
</dbReference>
<keyword evidence="5 13" id="KW-0418">Kinase</keyword>
<dbReference type="InterPro" id="IPR011990">
    <property type="entry name" value="TPR-like_helical_dom_sf"/>
</dbReference>
<evidence type="ECO:0000256" key="6">
    <source>
        <dbReference type="ARBA" id="ARBA00022840"/>
    </source>
</evidence>
<dbReference type="Proteomes" id="UP001275315">
    <property type="component" value="Unassembled WGS sequence"/>
</dbReference>
<dbReference type="PANTHER" id="PTHR24363">
    <property type="entry name" value="SERINE/THREONINE PROTEIN KINASE"/>
    <property type="match status" value="1"/>
</dbReference>
<dbReference type="Gene3D" id="1.10.510.10">
    <property type="entry name" value="Transferase(Phosphotransferase) domain 1"/>
    <property type="match status" value="1"/>
</dbReference>
<evidence type="ECO:0000256" key="1">
    <source>
        <dbReference type="ARBA" id="ARBA00012513"/>
    </source>
</evidence>
<evidence type="ECO:0000256" key="2">
    <source>
        <dbReference type="ARBA" id="ARBA00022527"/>
    </source>
</evidence>
<proteinExistence type="predicted"/>
<keyword evidence="3" id="KW-0808">Transferase</keyword>
<evidence type="ECO:0000313" key="13">
    <source>
        <dbReference type="EMBL" id="MDY0408701.1"/>
    </source>
</evidence>
<feature type="repeat" description="TPR" evidence="9">
    <location>
        <begin position="580"/>
        <end position="613"/>
    </location>
</feature>
<sequence length="673" mass="78251">MLKIGDIVDDRYEVLKEIGRGGMSVVYLAMDNRLNKSLVIKDIRKKDTINNELLVNSLVVEANMLKKLDHHALPRIYDIIESSGDIYIVMDYIEGESLKQKLMREGVLPAEDVIEWAKQLTDVLNYLHTRKPNPIIYRDMKPDNIMITPEGQVKLIDFGIAREYKQEKTTDTTNLGTKAYAAPEQISGKQTDARTDIYSLGITLYQLITGKTLNDPPFEVKPIRYWDSTLPEGLEIIIEYCTQLEPENRYQSSAELLHDLDNIEKLTQGYKKMLYKKLVKFFVPLVLFLTFSISTVFGYNGMQKEQFQDYTRIINAANSNFIEGNTSESIKLLESAINLDGKRSEAYINLIDIYINRSNVISNEHHAGHEEKEQDSHRDEIEVGLQLVKSHIENKYGNTHKNNEVLYKMGMTYFDYQKNYQEALTYFRQVDQKEFPSVVYYKTLATAMSQLEIDYDKFVDELVSFEAFNDSLPNNYKKVDNYHALINIYSSYRNFIDNANTKSIEIIEKAQQVLTLIDEDSLNLKYELSLELKLAQAYHSRGLSRKYDTEFEDPQLAYDDFKHANMHYQTLIDLEVTNQEDIMVTIGTILQEMEKYAEAEQYFEEAIQKYPQSTKAYVKLINLLLDVEQIKENTSQNYEKAKATFEKSKKLHGIEDDESYKKLIRRFINLGLE</sequence>
<dbReference type="SUPFAM" id="SSF81901">
    <property type="entry name" value="HCP-like"/>
    <property type="match status" value="1"/>
</dbReference>
<dbReference type="SMART" id="SM00028">
    <property type="entry name" value="TPR"/>
    <property type="match status" value="2"/>
</dbReference>
<dbReference type="SUPFAM" id="SSF48452">
    <property type="entry name" value="TPR-like"/>
    <property type="match status" value="1"/>
</dbReference>
<keyword evidence="11" id="KW-0472">Membrane</keyword>
<dbReference type="GO" id="GO:0016301">
    <property type="term" value="F:kinase activity"/>
    <property type="evidence" value="ECO:0007669"/>
    <property type="project" value="UniProtKB-KW"/>
</dbReference>
<keyword evidence="11" id="KW-1133">Transmembrane helix</keyword>
<organism evidence="13 14">
    <name type="scientific">Paracerasibacillus soli</name>
    <dbReference type="NCBI Taxonomy" id="480284"/>
    <lineage>
        <taxon>Bacteria</taxon>
        <taxon>Bacillati</taxon>
        <taxon>Bacillota</taxon>
        <taxon>Bacilli</taxon>
        <taxon>Bacillales</taxon>
        <taxon>Bacillaceae</taxon>
        <taxon>Paracerasibacillus</taxon>
    </lineage>
</organism>
<protein>
    <recommendedName>
        <fullName evidence="1">non-specific serine/threonine protein kinase</fullName>
        <ecNumber evidence="1">2.7.11.1</ecNumber>
    </recommendedName>
</protein>
<dbReference type="SUPFAM" id="SSF56112">
    <property type="entry name" value="Protein kinase-like (PK-like)"/>
    <property type="match status" value="1"/>
</dbReference>
<dbReference type="Gene3D" id="3.30.200.20">
    <property type="entry name" value="Phosphorylase Kinase, domain 1"/>
    <property type="match status" value="1"/>
</dbReference>